<name>A0AAD7NL91_9AGAR</name>
<reference evidence="2" key="1">
    <citation type="submission" date="2023-03" db="EMBL/GenBank/DDBJ databases">
        <title>Massive genome expansion in bonnet fungi (Mycena s.s.) driven by repeated elements and novel gene families across ecological guilds.</title>
        <authorList>
            <consortium name="Lawrence Berkeley National Laboratory"/>
            <person name="Harder C.B."/>
            <person name="Miyauchi S."/>
            <person name="Viragh M."/>
            <person name="Kuo A."/>
            <person name="Thoen E."/>
            <person name="Andreopoulos B."/>
            <person name="Lu D."/>
            <person name="Skrede I."/>
            <person name="Drula E."/>
            <person name="Henrissat B."/>
            <person name="Morin E."/>
            <person name="Kohler A."/>
            <person name="Barry K."/>
            <person name="LaButti K."/>
            <person name="Morin E."/>
            <person name="Salamov A."/>
            <person name="Lipzen A."/>
            <person name="Mereny Z."/>
            <person name="Hegedus B."/>
            <person name="Baldrian P."/>
            <person name="Stursova M."/>
            <person name="Weitz H."/>
            <person name="Taylor A."/>
            <person name="Grigoriev I.V."/>
            <person name="Nagy L.G."/>
            <person name="Martin F."/>
            <person name="Kauserud H."/>
        </authorList>
    </citation>
    <scope>NUCLEOTIDE SEQUENCE</scope>
    <source>
        <strain evidence="2">CBHHK188m</strain>
    </source>
</reference>
<evidence type="ECO:0000313" key="2">
    <source>
        <dbReference type="EMBL" id="KAJ7766533.1"/>
    </source>
</evidence>
<feature type="compositionally biased region" description="Low complexity" evidence="1">
    <location>
        <begin position="633"/>
        <end position="644"/>
    </location>
</feature>
<dbReference type="EMBL" id="JARJLG010000032">
    <property type="protein sequence ID" value="KAJ7766533.1"/>
    <property type="molecule type" value="Genomic_DNA"/>
</dbReference>
<evidence type="ECO:0000313" key="3">
    <source>
        <dbReference type="Proteomes" id="UP001215280"/>
    </source>
</evidence>
<organism evidence="2 3">
    <name type="scientific">Mycena maculata</name>
    <dbReference type="NCBI Taxonomy" id="230809"/>
    <lineage>
        <taxon>Eukaryota</taxon>
        <taxon>Fungi</taxon>
        <taxon>Dikarya</taxon>
        <taxon>Basidiomycota</taxon>
        <taxon>Agaricomycotina</taxon>
        <taxon>Agaricomycetes</taxon>
        <taxon>Agaricomycetidae</taxon>
        <taxon>Agaricales</taxon>
        <taxon>Marasmiineae</taxon>
        <taxon>Mycenaceae</taxon>
        <taxon>Mycena</taxon>
    </lineage>
</organism>
<keyword evidence="3" id="KW-1185">Reference proteome</keyword>
<feature type="region of interest" description="Disordered" evidence="1">
    <location>
        <begin position="478"/>
        <end position="500"/>
    </location>
</feature>
<evidence type="ECO:0000256" key="1">
    <source>
        <dbReference type="SAM" id="MobiDB-lite"/>
    </source>
</evidence>
<sequence>MSFKLRQLPRITSRIVRMGDRTFDLWSPNSTQLPFFPGFRRANFDVLMPVNPAERCYDGHRGRMDCLHVPQCFRAGAVHWPFLHRPSLVTPSDPSAAAFQPLTIHWHNDPPYSRTGKLDASFTRRLSAMACDLNTRMEALQCSFRPGSTTWALRPTFASGRNICMLDNVRYWDEVVDLGVAVQRGLREREAWVAWHGEATHLEPLLLHHLREMQMPLADESFVGLWVNGLEELAVLKYMASAVPCFVVHEYRHQERVREGTTYSSFLEGTEIESLLSDDNPYQRVAREAGRLDSIARGRRCSIVQGQRLWHLDSFQHAPSVVDPPNRDLSSSSRSYAAPPLEYQEVDPDRVPWIVPPPVAKAKPGKWDRFELDELDGNRAFLYRGKGKQVESRLTFFDRVNRRCLHLGSYQALEGVVEPKVFGMPVPPFPFYHPGLGIKLIPKRASQWMYETPEPRPEDVGRSLSKVERLELPLCEAPNLQESAASEGAGTGDAKGKGKEKVIAVEDDRQSDYGEGMDVDEPREEEIPSSVVVIDGTDSSVSALMFQAMSAEALGSVRLRAIGVTHGRDRIWLRFASTEEAQRAFGAMGSIASQYSRDLWFPSTTVDAGYGQDTPMPSPEAPQEAQPTSRDTSQPPLSQPASASRTSRPLTESERFVATPPSPRARGASQAQVAAPSVTATFALSMPLPTPAPVVASLSIPTAPRAMHHLTDLRAFDGANRSTTPAPFSFASNGSTYTSSGFTHRRPFTASAIVAAIANRYGSTAAPTITYGRWGRDTLGRHVAKFTATERALEDGEISEGEPAEKRKRKARRERAAQITAVVEAAEATGDAVLMDWVPALQAAADAEEEEFVEDVSIPSWA</sequence>
<gene>
    <name evidence="2" type="ORF">DFH07DRAFT_955272</name>
</gene>
<feature type="region of interest" description="Disordered" evidence="1">
    <location>
        <begin position="606"/>
        <end position="672"/>
    </location>
</feature>
<accession>A0AAD7NL91</accession>
<protein>
    <submittedName>
        <fullName evidence="2">Uncharacterized protein</fullName>
    </submittedName>
</protein>
<proteinExistence type="predicted"/>
<comment type="caution">
    <text evidence="2">The sequence shown here is derived from an EMBL/GenBank/DDBJ whole genome shotgun (WGS) entry which is preliminary data.</text>
</comment>
<dbReference type="AlphaFoldDB" id="A0AAD7NL91"/>
<dbReference type="Proteomes" id="UP001215280">
    <property type="component" value="Unassembled WGS sequence"/>
</dbReference>